<dbReference type="CDD" id="cd02423">
    <property type="entry name" value="Peptidase_C39G"/>
    <property type="match status" value="1"/>
</dbReference>
<dbReference type="EMBL" id="CP147920">
    <property type="protein sequence ID" value="XAU15537.1"/>
    <property type="molecule type" value="Genomic_DNA"/>
</dbReference>
<keyword evidence="1" id="KW-0732">Signal</keyword>
<sequence>MKRALQALLPALVLFTAATSAEAALNPAGKEEVKTAMPIIEREYTVRVPMKSWSELKEKGVVRQRYDFSCGAASMATIMNFFYDQNVTENGIVRSVLNMKGVGSDAHKLEKSDFALSFADLADYGQTIGFRGVGVAMDIDALRKLRIPVIVYVKIRRFEHFTVFKGIQGDFVYLADPSFGNMKVKMAKFLEMFYQREDLKHPGRVLAFIPVDKEKVQPDRSFMTVPESTDYLYQYIENRIDH</sequence>
<evidence type="ECO:0000313" key="4">
    <source>
        <dbReference type="Proteomes" id="UP001447842"/>
    </source>
</evidence>
<feature type="chain" id="PRO_5047196705" evidence="1">
    <location>
        <begin position="24"/>
        <end position="242"/>
    </location>
</feature>
<dbReference type="RefSeq" id="WP_345972969.1">
    <property type="nucleotide sequence ID" value="NZ_CP147920.1"/>
</dbReference>
<dbReference type="Pfam" id="PF03412">
    <property type="entry name" value="Peptidase_C39"/>
    <property type="match status" value="1"/>
</dbReference>
<proteinExistence type="predicted"/>
<feature type="signal peptide" evidence="1">
    <location>
        <begin position="1"/>
        <end position="23"/>
    </location>
</feature>
<feature type="domain" description="Peptidase C39" evidence="2">
    <location>
        <begin position="64"/>
        <end position="200"/>
    </location>
</feature>
<evidence type="ECO:0000256" key="1">
    <source>
        <dbReference type="SAM" id="SignalP"/>
    </source>
</evidence>
<keyword evidence="4" id="KW-1185">Reference proteome</keyword>
<organism evidence="3 4">
    <name type="scientific">Sulfurimonas diazotrophicus</name>
    <dbReference type="NCBI Taxonomy" id="3131939"/>
    <lineage>
        <taxon>Bacteria</taxon>
        <taxon>Pseudomonadati</taxon>
        <taxon>Campylobacterota</taxon>
        <taxon>Epsilonproteobacteria</taxon>
        <taxon>Campylobacterales</taxon>
        <taxon>Sulfurimonadaceae</taxon>
        <taxon>Sulfurimonas</taxon>
    </lineage>
</organism>
<reference evidence="3 4" key="1">
    <citation type="submission" date="2024-03" db="EMBL/GenBank/DDBJ databases">
        <title>Sulfurimonas sp. HSL3-1.</title>
        <authorList>
            <person name="Wang S."/>
        </authorList>
    </citation>
    <scope>NUCLEOTIDE SEQUENCE [LARGE SCALE GENOMIC DNA]</scope>
    <source>
        <strain evidence="3 4">HSL3-1</strain>
    </source>
</reference>
<gene>
    <name evidence="3" type="ORF">WCY31_02290</name>
</gene>
<protein>
    <submittedName>
        <fullName evidence="3">C39 family peptidase</fullName>
    </submittedName>
</protein>
<dbReference type="Gene3D" id="3.90.70.10">
    <property type="entry name" value="Cysteine proteinases"/>
    <property type="match status" value="1"/>
</dbReference>
<dbReference type="InterPro" id="IPR005074">
    <property type="entry name" value="Peptidase_C39"/>
</dbReference>
<dbReference type="PROSITE" id="PS50990">
    <property type="entry name" value="PEPTIDASE_C39"/>
    <property type="match status" value="1"/>
</dbReference>
<name>A0ABZ3HB01_9BACT</name>
<dbReference type="Proteomes" id="UP001447842">
    <property type="component" value="Chromosome"/>
</dbReference>
<evidence type="ECO:0000259" key="2">
    <source>
        <dbReference type="PROSITE" id="PS50990"/>
    </source>
</evidence>
<accession>A0ABZ3HB01</accession>
<evidence type="ECO:0000313" key="3">
    <source>
        <dbReference type="EMBL" id="XAU15537.1"/>
    </source>
</evidence>